<reference evidence="1 2" key="1">
    <citation type="submission" date="2017-02" db="EMBL/GenBank/DDBJ databases">
        <authorList>
            <person name="Peterson S.W."/>
        </authorList>
    </citation>
    <scope>NUCLEOTIDE SEQUENCE [LARGE SCALE GENOMIC DNA]</scope>
    <source>
        <strain evidence="1 2">DSM 21749</strain>
    </source>
</reference>
<dbReference type="CDD" id="cd03443">
    <property type="entry name" value="PaaI_thioesterase"/>
    <property type="match status" value="1"/>
</dbReference>
<dbReference type="AlphaFoldDB" id="A0A1T4S9F6"/>
<gene>
    <name evidence="1" type="ORF">SAMN02745674_02659</name>
</gene>
<evidence type="ECO:0000313" key="1">
    <source>
        <dbReference type="EMBL" id="SKA24940.1"/>
    </source>
</evidence>
<dbReference type="STRING" id="1122188.SAMN02745674_02659"/>
<dbReference type="RefSeq" id="WP_078759194.1">
    <property type="nucleotide sequence ID" value="NZ_FUXP01000015.1"/>
</dbReference>
<dbReference type="EMBL" id="FUXP01000015">
    <property type="protein sequence ID" value="SKA24940.1"/>
    <property type="molecule type" value="Genomic_DNA"/>
</dbReference>
<dbReference type="Pfam" id="PF14539">
    <property type="entry name" value="DUF4442"/>
    <property type="match status" value="1"/>
</dbReference>
<sequence length="159" mass="17585">MGKRRTIDIWTSLASMPGGKWLFGVLLCLKAPYFSSVSPRFLQLRPGYCEVAVRKRRKVLNHIGTVHAIAMCNMAELAGGTMTEVTIPPTHRWIPKGMTVEYLKKATTSVVAIARPVEGTPDWGRAGNYDVEVVVTDTHGERVFRAIISMWVSPKKGSA</sequence>
<dbReference type="Gene3D" id="3.10.129.10">
    <property type="entry name" value="Hotdog Thioesterase"/>
    <property type="match status" value="1"/>
</dbReference>
<proteinExistence type="predicted"/>
<dbReference type="InterPro" id="IPR029069">
    <property type="entry name" value="HotDog_dom_sf"/>
</dbReference>
<accession>A0A1T4S9F6</accession>
<evidence type="ECO:0000313" key="2">
    <source>
        <dbReference type="Proteomes" id="UP000190061"/>
    </source>
</evidence>
<name>A0A1T4S9F6_9GAMM</name>
<dbReference type="OrthoDB" id="793353at2"/>
<dbReference type="InterPro" id="IPR027961">
    <property type="entry name" value="DUF4442"/>
</dbReference>
<protein>
    <submittedName>
        <fullName evidence="1">Acyl-coenzyme A thioesterase PaaI, contains HGG motif</fullName>
    </submittedName>
</protein>
<organism evidence="1 2">
    <name type="scientific">Lysobacter spongiicola DSM 21749</name>
    <dbReference type="NCBI Taxonomy" id="1122188"/>
    <lineage>
        <taxon>Bacteria</taxon>
        <taxon>Pseudomonadati</taxon>
        <taxon>Pseudomonadota</taxon>
        <taxon>Gammaproteobacteria</taxon>
        <taxon>Lysobacterales</taxon>
        <taxon>Lysobacteraceae</taxon>
        <taxon>Novilysobacter</taxon>
    </lineage>
</organism>
<dbReference type="Proteomes" id="UP000190061">
    <property type="component" value="Unassembled WGS sequence"/>
</dbReference>
<keyword evidence="2" id="KW-1185">Reference proteome</keyword>
<dbReference type="SUPFAM" id="SSF54637">
    <property type="entry name" value="Thioesterase/thiol ester dehydrase-isomerase"/>
    <property type="match status" value="1"/>
</dbReference>